<feature type="non-terminal residue" evidence="1">
    <location>
        <position position="1"/>
    </location>
</feature>
<accession>X1CCI3</accession>
<gene>
    <name evidence="1" type="ORF">S01H4_44316</name>
</gene>
<dbReference type="Gene3D" id="2.40.10.220">
    <property type="entry name" value="predicted glycosyltransferase like domains"/>
    <property type="match status" value="1"/>
</dbReference>
<evidence type="ECO:0000313" key="1">
    <source>
        <dbReference type="EMBL" id="GAG90917.1"/>
    </source>
</evidence>
<dbReference type="EMBL" id="BART01024560">
    <property type="protein sequence ID" value="GAG90917.1"/>
    <property type="molecule type" value="Genomic_DNA"/>
</dbReference>
<organism evidence="1">
    <name type="scientific">marine sediment metagenome</name>
    <dbReference type="NCBI Taxonomy" id="412755"/>
    <lineage>
        <taxon>unclassified sequences</taxon>
        <taxon>metagenomes</taxon>
        <taxon>ecological metagenomes</taxon>
    </lineage>
</organism>
<name>X1CCI3_9ZZZZ</name>
<protein>
    <submittedName>
        <fullName evidence="1">Uncharacterized protein</fullName>
    </submittedName>
</protein>
<proteinExistence type="predicted"/>
<dbReference type="AlphaFoldDB" id="X1CCI3"/>
<comment type="caution">
    <text evidence="1">The sequence shown here is derived from an EMBL/GenBank/DDBJ whole genome shotgun (WGS) entry which is preliminary data.</text>
</comment>
<reference evidence="1" key="1">
    <citation type="journal article" date="2014" name="Front. Microbiol.">
        <title>High frequency of phylogenetically diverse reductive dehalogenase-homologous genes in deep subseafloor sedimentary metagenomes.</title>
        <authorList>
            <person name="Kawai M."/>
            <person name="Futagami T."/>
            <person name="Toyoda A."/>
            <person name="Takaki Y."/>
            <person name="Nishi S."/>
            <person name="Hori S."/>
            <person name="Arai W."/>
            <person name="Tsubouchi T."/>
            <person name="Morono Y."/>
            <person name="Uchiyama I."/>
            <person name="Ito T."/>
            <person name="Fujiyama A."/>
            <person name="Inagaki F."/>
            <person name="Takami H."/>
        </authorList>
    </citation>
    <scope>NUCLEOTIDE SEQUENCE</scope>
    <source>
        <strain evidence="1">Expedition CK06-06</strain>
    </source>
</reference>
<sequence length="93" mass="10544">KLYEVIEMTINVPDSDRSIRARAEVVFSNIYGPDDQISPRGMIVRFLEISSDDRKVIAKEAFEHLKSKEVDSYKLEALQTIILDQDEIGSEAG</sequence>